<comment type="caution">
    <text evidence="6">The sequence shown here is derived from an EMBL/GenBank/DDBJ whole genome shotgun (WGS) entry which is preliminary data.</text>
</comment>
<gene>
    <name evidence="6" type="ORF">OMP38_16620</name>
</gene>
<evidence type="ECO:0000256" key="1">
    <source>
        <dbReference type="ARBA" id="ARBA00004141"/>
    </source>
</evidence>
<keyword evidence="4 5" id="KW-0472">Membrane</keyword>
<dbReference type="GO" id="GO:0016020">
    <property type="term" value="C:membrane"/>
    <property type="evidence" value="ECO:0007669"/>
    <property type="project" value="UniProtKB-SubCell"/>
</dbReference>
<dbReference type="Proteomes" id="UP001153387">
    <property type="component" value="Unassembled WGS sequence"/>
</dbReference>
<reference evidence="6 7" key="1">
    <citation type="submission" date="2022-10" db="EMBL/GenBank/DDBJ databases">
        <title>Comparative genomic analysis of Cohnella hashimotonis sp. nov., isolated from the International Space Station.</title>
        <authorList>
            <person name="Simpson A."/>
            <person name="Venkateswaran K."/>
        </authorList>
    </citation>
    <scope>NUCLEOTIDE SEQUENCE [LARGE SCALE GENOMIC DNA]</scope>
    <source>
        <strain evidence="6 7">DSM 18997</strain>
    </source>
</reference>
<keyword evidence="3 5" id="KW-1133">Transmembrane helix</keyword>
<evidence type="ECO:0000313" key="6">
    <source>
        <dbReference type="EMBL" id="MDG0792309.1"/>
    </source>
</evidence>
<feature type="transmembrane region" description="Helical" evidence="5">
    <location>
        <begin position="110"/>
        <end position="130"/>
    </location>
</feature>
<evidence type="ECO:0000256" key="2">
    <source>
        <dbReference type="ARBA" id="ARBA00022692"/>
    </source>
</evidence>
<comment type="subcellular location">
    <subcellularLocation>
        <location evidence="1">Membrane</location>
        <topology evidence="1">Multi-pass membrane protein</topology>
    </subcellularLocation>
</comment>
<feature type="transmembrane region" description="Helical" evidence="5">
    <location>
        <begin position="63"/>
        <end position="81"/>
    </location>
</feature>
<proteinExistence type="predicted"/>
<dbReference type="Pfam" id="PF13564">
    <property type="entry name" value="DoxX_2"/>
    <property type="match status" value="1"/>
</dbReference>
<keyword evidence="2 5" id="KW-0812">Transmembrane</keyword>
<feature type="transmembrane region" description="Helical" evidence="5">
    <location>
        <begin position="86"/>
        <end position="104"/>
    </location>
</feature>
<organism evidence="6 7">
    <name type="scientific">Cohnella ginsengisoli</name>
    <dbReference type="NCBI Taxonomy" id="425004"/>
    <lineage>
        <taxon>Bacteria</taxon>
        <taxon>Bacillati</taxon>
        <taxon>Bacillota</taxon>
        <taxon>Bacilli</taxon>
        <taxon>Bacillales</taxon>
        <taxon>Paenibacillaceae</taxon>
        <taxon>Cohnella</taxon>
    </lineage>
</organism>
<dbReference type="EMBL" id="JAPDHZ010000003">
    <property type="protein sequence ID" value="MDG0792309.1"/>
    <property type="molecule type" value="Genomic_DNA"/>
</dbReference>
<dbReference type="RefSeq" id="WP_277566123.1">
    <property type="nucleotide sequence ID" value="NZ_JAPDHZ010000003.1"/>
</dbReference>
<evidence type="ECO:0000313" key="7">
    <source>
        <dbReference type="Proteomes" id="UP001153387"/>
    </source>
</evidence>
<name>A0A9X4KIV8_9BACL</name>
<evidence type="ECO:0000256" key="5">
    <source>
        <dbReference type="SAM" id="Phobius"/>
    </source>
</evidence>
<evidence type="ECO:0000256" key="4">
    <source>
        <dbReference type="ARBA" id="ARBA00023136"/>
    </source>
</evidence>
<feature type="transmembrane region" description="Helical" evidence="5">
    <location>
        <begin position="24"/>
        <end position="43"/>
    </location>
</feature>
<dbReference type="InterPro" id="IPR032808">
    <property type="entry name" value="DoxX"/>
</dbReference>
<keyword evidence="7" id="KW-1185">Reference proteome</keyword>
<accession>A0A9X4KIV8</accession>
<evidence type="ECO:0000256" key="3">
    <source>
        <dbReference type="ARBA" id="ARBA00022989"/>
    </source>
</evidence>
<dbReference type="AlphaFoldDB" id="A0A9X4KIV8"/>
<protein>
    <submittedName>
        <fullName evidence="6">DoxX family protein</fullName>
    </submittedName>
</protein>
<sequence length="143" mass="15473">MIIEREINLQATAHRADISSARRWTARVLGGIAILFMLFDGLGKLVGPAPVVEATRELGFAEHHLAIMGILSLLATLLYIVPRTAFLGALLLTGYLGGAVAAQVRIDAPLFSNALFPVYVAVIVWGALWLRDERLRRLLTGGA</sequence>